<dbReference type="InterPro" id="IPR050357">
    <property type="entry name" value="Arrestin_domain-protein"/>
</dbReference>
<organism evidence="3 4">
    <name type="scientific">Bursaphelenchus xylophilus</name>
    <name type="common">Pinewood nematode worm</name>
    <name type="synonym">Aphelenchoides xylophilus</name>
    <dbReference type="NCBI Taxonomy" id="6326"/>
    <lineage>
        <taxon>Eukaryota</taxon>
        <taxon>Metazoa</taxon>
        <taxon>Ecdysozoa</taxon>
        <taxon>Nematoda</taxon>
        <taxon>Chromadorea</taxon>
        <taxon>Rhabditida</taxon>
        <taxon>Tylenchina</taxon>
        <taxon>Tylenchomorpha</taxon>
        <taxon>Aphelenchoidea</taxon>
        <taxon>Aphelenchoididae</taxon>
        <taxon>Bursaphelenchus</taxon>
    </lineage>
</organism>
<dbReference type="OrthoDB" id="2333384at2759"/>
<dbReference type="PANTHER" id="PTHR11188">
    <property type="entry name" value="ARRESTIN DOMAIN CONTAINING PROTEIN"/>
    <property type="match status" value="1"/>
</dbReference>
<dbReference type="Gene3D" id="2.60.40.640">
    <property type="match status" value="2"/>
</dbReference>
<dbReference type="PANTHER" id="PTHR11188:SF51">
    <property type="entry name" value="ARRESTIN DOMAIN-CONTAINING PROTEIN 15"/>
    <property type="match status" value="1"/>
</dbReference>
<dbReference type="EMBL" id="CAJFCV020000003">
    <property type="protein sequence ID" value="CAG9108665.1"/>
    <property type="molecule type" value="Genomic_DNA"/>
</dbReference>
<evidence type="ECO:0000256" key="1">
    <source>
        <dbReference type="ARBA" id="ARBA00005298"/>
    </source>
</evidence>
<gene>
    <name evidence="3" type="ORF">BXYJ_LOCUS6764</name>
</gene>
<evidence type="ECO:0000313" key="3">
    <source>
        <dbReference type="EMBL" id="CAD5221610.1"/>
    </source>
</evidence>
<comment type="caution">
    <text evidence="3">The sequence shown here is derived from an EMBL/GenBank/DDBJ whole genome shotgun (WGS) entry which is preliminary data.</text>
</comment>
<comment type="similarity">
    <text evidence="1">Belongs to the arrestin family.</text>
</comment>
<accession>A0A7I8WJ17</accession>
<dbReference type="SMR" id="A0A7I8WJ17"/>
<dbReference type="Proteomes" id="UP000582659">
    <property type="component" value="Unassembled WGS sequence"/>
</dbReference>
<dbReference type="InterPro" id="IPR011022">
    <property type="entry name" value="Arrestin_C-like"/>
</dbReference>
<keyword evidence="4" id="KW-1185">Reference proteome</keyword>
<protein>
    <submittedName>
        <fullName evidence="3">(pine wood nematode) hypothetical protein</fullName>
    </submittedName>
</protein>
<dbReference type="GO" id="GO:0005737">
    <property type="term" value="C:cytoplasm"/>
    <property type="evidence" value="ECO:0007669"/>
    <property type="project" value="TreeGrafter"/>
</dbReference>
<dbReference type="InterPro" id="IPR014752">
    <property type="entry name" value="Arrestin-like_C"/>
</dbReference>
<proteinExistence type="inferred from homology"/>
<dbReference type="InterPro" id="IPR014756">
    <property type="entry name" value="Ig_E-set"/>
</dbReference>
<feature type="domain" description="Arrestin C-terminal-like" evidence="2">
    <location>
        <begin position="191"/>
        <end position="328"/>
    </location>
</feature>
<dbReference type="SUPFAM" id="SSF81296">
    <property type="entry name" value="E set domains"/>
    <property type="match status" value="2"/>
</dbReference>
<dbReference type="AlphaFoldDB" id="A0A7I8WJ17"/>
<dbReference type="EMBL" id="CAJFDI010000003">
    <property type="protein sequence ID" value="CAD5221610.1"/>
    <property type="molecule type" value="Genomic_DNA"/>
</dbReference>
<sequence>MLLSLPCTTIQETGMVSKKISVYHWDAMPTVLLNLILPGPKTYSGEFLEAKVCLDSADPCTTITEFYAEVRGRGRTGWVNVHTDKIYETEKEYLNATVNLCPQGLTLGPGRHQFPFRVGIPPNAPSSYESQFGVIRYTVRVVLMTNSEQSTAVEIFPFIVVSTSYFDDIPSAVMQPIDYKDEVDFTVCSLPFGTIHIKVSLPKTGYQLGEEIKPAIYIKNGTRKTIKDCNVQLVLKAQFTAISRYEHVNDCKLVEQQLDNIPLGRVKGRSETNFNTLKLTIPDYAVPSVPPDQSEMEHSIISLSYVLQFTAQPQIEMEIPLMITSLGYRQQPMLSTRLSTTRGSPYNESPTEYL</sequence>
<evidence type="ECO:0000313" key="4">
    <source>
        <dbReference type="Proteomes" id="UP000659654"/>
    </source>
</evidence>
<dbReference type="Pfam" id="PF02752">
    <property type="entry name" value="Arrestin_C"/>
    <property type="match status" value="1"/>
</dbReference>
<evidence type="ECO:0000259" key="2">
    <source>
        <dbReference type="SMART" id="SM01017"/>
    </source>
</evidence>
<dbReference type="Pfam" id="PF00339">
    <property type="entry name" value="Arrestin_N"/>
    <property type="match status" value="1"/>
</dbReference>
<dbReference type="GO" id="GO:0015031">
    <property type="term" value="P:protein transport"/>
    <property type="evidence" value="ECO:0007669"/>
    <property type="project" value="TreeGrafter"/>
</dbReference>
<dbReference type="SMART" id="SM01017">
    <property type="entry name" value="Arrestin_C"/>
    <property type="match status" value="1"/>
</dbReference>
<dbReference type="Proteomes" id="UP000659654">
    <property type="component" value="Unassembled WGS sequence"/>
</dbReference>
<reference evidence="3" key="1">
    <citation type="submission" date="2020-09" db="EMBL/GenBank/DDBJ databases">
        <authorList>
            <person name="Kikuchi T."/>
        </authorList>
    </citation>
    <scope>NUCLEOTIDE SEQUENCE</scope>
    <source>
        <strain evidence="3">Ka4C1</strain>
    </source>
</reference>
<dbReference type="InterPro" id="IPR011021">
    <property type="entry name" value="Arrestin-like_N"/>
</dbReference>
<name>A0A7I8WJ17_BURXY</name>